<evidence type="ECO:0000256" key="4">
    <source>
        <dbReference type="SAM" id="SignalP"/>
    </source>
</evidence>
<evidence type="ECO:0000313" key="5">
    <source>
        <dbReference type="EMBL" id="GEK46707.1"/>
    </source>
</evidence>
<evidence type="ECO:0000313" key="6">
    <source>
        <dbReference type="EMBL" id="MBH8579158.1"/>
    </source>
</evidence>
<dbReference type="GO" id="GO:0055085">
    <property type="term" value="P:transmembrane transport"/>
    <property type="evidence" value="ECO:0007669"/>
    <property type="project" value="InterPro"/>
</dbReference>
<accession>A0A510X7I7</accession>
<dbReference type="RefSeq" id="WP_186809930.1">
    <property type="nucleotide sequence ID" value="NZ_BJUK01000008.1"/>
</dbReference>
<dbReference type="InterPro" id="IPR026289">
    <property type="entry name" value="SBP_TakP-like"/>
</dbReference>
<dbReference type="Gene3D" id="3.40.190.170">
    <property type="entry name" value="Bacterial extracellular solute-binding protein, family 7"/>
    <property type="match status" value="1"/>
</dbReference>
<evidence type="ECO:0000256" key="1">
    <source>
        <dbReference type="ARBA" id="ARBA00022729"/>
    </source>
</evidence>
<gene>
    <name evidence="5" type="ORF">HPA02_09900</name>
    <name evidence="6" type="ORF">I7V36_03535</name>
</gene>
<organism evidence="5 7">
    <name type="scientific">Bisbaumannia pacifica</name>
    <dbReference type="NCBI Taxonomy" id="77098"/>
    <lineage>
        <taxon>Bacteria</taxon>
        <taxon>Pseudomonadati</taxon>
        <taxon>Pseudomonadota</taxon>
        <taxon>Gammaproteobacteria</taxon>
        <taxon>Oceanospirillales</taxon>
        <taxon>Halomonadaceae</taxon>
        <taxon>Bisbaumannia</taxon>
    </lineage>
</organism>
<dbReference type="GO" id="GO:0031317">
    <property type="term" value="C:tripartite ATP-independent periplasmic transporter complex"/>
    <property type="evidence" value="ECO:0007669"/>
    <property type="project" value="InterPro"/>
</dbReference>
<dbReference type="Pfam" id="PF03480">
    <property type="entry name" value="DctP"/>
    <property type="match status" value="1"/>
</dbReference>
<dbReference type="Proteomes" id="UP000321275">
    <property type="component" value="Unassembled WGS sequence"/>
</dbReference>
<reference evidence="5 7" key="1">
    <citation type="submission" date="2019-07" db="EMBL/GenBank/DDBJ databases">
        <title>Whole genome shotgun sequence of Halomonas pacifica NBRC 102220.</title>
        <authorList>
            <person name="Hosoyama A."/>
            <person name="Uohara A."/>
            <person name="Ohji S."/>
            <person name="Ichikawa N."/>
        </authorList>
    </citation>
    <scope>NUCLEOTIDE SEQUENCE [LARGE SCALE GENOMIC DNA]</scope>
    <source>
        <strain evidence="5 7">NBRC 102220</strain>
    </source>
</reference>
<reference evidence="6 8" key="2">
    <citation type="submission" date="2020-12" db="EMBL/GenBank/DDBJ databases">
        <title>Draft genome sequence of Halomonas pacifica strain CARE-V15.</title>
        <authorList>
            <person name="Vignesh N."/>
            <person name="Thabitha A."/>
            <person name="Saravanan R."/>
            <person name="Manigandan V."/>
        </authorList>
    </citation>
    <scope>NUCLEOTIDE SEQUENCE [LARGE SCALE GENOMIC DNA]</scope>
    <source>
        <strain evidence="6 8">CARE-V15</strain>
    </source>
</reference>
<feature type="binding site" evidence="3">
    <location>
        <position position="248"/>
    </location>
    <ligand>
        <name>substrate</name>
    </ligand>
</feature>
<name>A0A510X7I7_9GAMM</name>
<feature type="signal peptide" evidence="4">
    <location>
        <begin position="1"/>
        <end position="36"/>
    </location>
</feature>
<dbReference type="CDD" id="cd13604">
    <property type="entry name" value="PBP2_TRAP_ketoacid_lactate_like"/>
    <property type="match status" value="1"/>
</dbReference>
<proteinExistence type="predicted"/>
<dbReference type="EMBL" id="JAEDAF010000002">
    <property type="protein sequence ID" value="MBH8579158.1"/>
    <property type="molecule type" value="Genomic_DNA"/>
</dbReference>
<keyword evidence="1 4" id="KW-0732">Signal</keyword>
<dbReference type="AlphaFoldDB" id="A0A510X7I7"/>
<dbReference type="PIRSF" id="PIRSF039026">
    <property type="entry name" value="SiaP"/>
    <property type="match status" value="1"/>
</dbReference>
<evidence type="ECO:0000256" key="2">
    <source>
        <dbReference type="PIRSR" id="PIRSR039026-1"/>
    </source>
</evidence>
<dbReference type="Proteomes" id="UP000651738">
    <property type="component" value="Unassembled WGS sequence"/>
</dbReference>
<protein>
    <submittedName>
        <fullName evidence="5">ABC transporter substrate-binding protein</fullName>
    </submittedName>
    <submittedName>
        <fullName evidence="6">TRAP transporter substrate-binding protein</fullName>
    </submittedName>
</protein>
<dbReference type="Gene3D" id="3.40.190.10">
    <property type="entry name" value="Periplasmic binding protein-like II"/>
    <property type="match status" value="1"/>
</dbReference>
<evidence type="ECO:0000313" key="7">
    <source>
        <dbReference type="Proteomes" id="UP000321275"/>
    </source>
</evidence>
<keyword evidence="7" id="KW-1185">Reference proteome</keyword>
<feature type="binding site" evidence="2">
    <location>
        <position position="185"/>
    </location>
    <ligand>
        <name>substrate</name>
    </ligand>
</feature>
<keyword evidence="3" id="KW-0479">Metal-binding</keyword>
<dbReference type="PANTHER" id="PTHR33376:SF5">
    <property type="entry name" value="EXTRACYTOPLASMIC SOLUTE RECEPTOR PROTEIN"/>
    <property type="match status" value="1"/>
</dbReference>
<evidence type="ECO:0000256" key="3">
    <source>
        <dbReference type="PIRSR" id="PIRSR039026-2"/>
    </source>
</evidence>
<evidence type="ECO:0000313" key="8">
    <source>
        <dbReference type="Proteomes" id="UP000651738"/>
    </source>
</evidence>
<feature type="binding site" evidence="3">
    <location>
        <position position="223"/>
    </location>
    <ligand>
        <name>Na(+)</name>
        <dbReference type="ChEBI" id="CHEBI:29101"/>
    </ligand>
</feature>
<comment type="caution">
    <text evidence="5">The sequence shown here is derived from an EMBL/GenBank/DDBJ whole genome shotgun (WGS) entry which is preliminary data.</text>
</comment>
<dbReference type="InterPro" id="IPR018389">
    <property type="entry name" value="DctP_fam"/>
</dbReference>
<dbReference type="InterPro" id="IPR038404">
    <property type="entry name" value="TRAP_DctP_sf"/>
</dbReference>
<feature type="binding site" evidence="2">
    <location>
        <position position="164"/>
    </location>
    <ligand>
        <name>substrate</name>
    </ligand>
</feature>
<feature type="binding site" evidence="3">
    <location>
        <position position="222"/>
    </location>
    <ligand>
        <name>substrate</name>
    </ligand>
</feature>
<dbReference type="PANTHER" id="PTHR33376">
    <property type="match status" value="1"/>
</dbReference>
<dbReference type="EMBL" id="BJUK01000008">
    <property type="protein sequence ID" value="GEK46707.1"/>
    <property type="molecule type" value="Genomic_DNA"/>
</dbReference>
<dbReference type="GO" id="GO:0046872">
    <property type="term" value="F:metal ion binding"/>
    <property type="evidence" value="ECO:0007669"/>
    <property type="project" value="UniProtKB-KW"/>
</dbReference>
<feature type="chain" id="PRO_5021726697" evidence="4">
    <location>
        <begin position="37"/>
        <end position="371"/>
    </location>
</feature>
<sequence>MPLSRQTFRAAPLTAAVTAVMLGTAALPMTATQVEAQERVRWQVPIAFPSHLVGLSTPVRYLSESLEQTSDGNITLRYYEPGELIPPFEILDAVSQGIYDAGYTWVGYDQGSIPALPLFSGAPFGMEPPAYLAWHYFGGGAELLEEIYADYDVHPLLCSMIGPEAAGWFAEPLESLEQIDGLRIRFAGIGGRVLERLGASVTMIPGGELYQAMERGVIDATEFSAPAVDRILGMQEIVQNYVMPGWHQTFTTAHLLVNQESWDALSPQSQAQIDMGCRAATLYGYAQSEFETPQALRDFEAEGVNAQVLPDEVLAELRRVTNEVQAEIAAENEMFARVLESQREFMEVHGNWHHKGHLPRSYYAPEALARD</sequence>